<dbReference type="EMBL" id="WITJ01000010">
    <property type="protein sequence ID" value="MQW39926.1"/>
    <property type="molecule type" value="Genomic_DNA"/>
</dbReference>
<keyword evidence="1" id="KW-1133">Transmembrane helix</keyword>
<evidence type="ECO:0000313" key="3">
    <source>
        <dbReference type="Proteomes" id="UP000439550"/>
    </source>
</evidence>
<organism evidence="2 3">
    <name type="scientific">Lactococcus hircilactis</name>
    <dbReference type="NCBI Taxonomy" id="1494462"/>
    <lineage>
        <taxon>Bacteria</taxon>
        <taxon>Bacillati</taxon>
        <taxon>Bacillota</taxon>
        <taxon>Bacilli</taxon>
        <taxon>Lactobacillales</taxon>
        <taxon>Streptococcaceae</taxon>
        <taxon>Lactococcus</taxon>
    </lineage>
</organism>
<sequence length="299" mass="34195">MFDSYRKFWLGFSNFTSRTSRSAFWQAIVVHLFIIFVFLIFICGFQWLSSPVLPDRFTVVAVVLAYFLLTYLLISFFAGLSLLTRRLNDVGLPFPLIFLLLLPGIGGIVLTVFASLKSATKAVETLPNFDGEVGEPKILENGSLHFSQAIKNYVFGMFDFRGKTTRRSFLWSQLVFLGIGVFCLFLSVLTEKIESFLFDFTGPLAQLTLLMTGIYFLFILLPELAVFSRRFRDAGISSFKILFLFLGFLTVIFIERAIFRVNRLSYGIHHFELIHYVLFLVLLVLVPTSLAMLLKETKK</sequence>
<dbReference type="OrthoDB" id="2285053at2"/>
<dbReference type="Pfam" id="PF05656">
    <property type="entry name" value="DUF805"/>
    <property type="match status" value="2"/>
</dbReference>
<keyword evidence="1" id="KW-0472">Membrane</keyword>
<feature type="transmembrane region" description="Helical" evidence="1">
    <location>
        <begin position="92"/>
        <end position="116"/>
    </location>
</feature>
<dbReference type="PANTHER" id="PTHR34980">
    <property type="entry name" value="INNER MEMBRANE PROTEIN-RELATED-RELATED"/>
    <property type="match status" value="1"/>
</dbReference>
<proteinExistence type="predicted"/>
<comment type="caution">
    <text evidence="2">The sequence shown here is derived from an EMBL/GenBank/DDBJ whole genome shotgun (WGS) entry which is preliminary data.</text>
</comment>
<keyword evidence="1" id="KW-0812">Transmembrane</keyword>
<feature type="transmembrane region" description="Helical" evidence="1">
    <location>
        <begin position="23"/>
        <end position="45"/>
    </location>
</feature>
<gene>
    <name evidence="2" type="ORF">GHI93_08300</name>
</gene>
<accession>A0A7X1Z8R4</accession>
<evidence type="ECO:0000256" key="1">
    <source>
        <dbReference type="SAM" id="Phobius"/>
    </source>
</evidence>
<feature type="transmembrane region" description="Helical" evidence="1">
    <location>
        <begin position="209"/>
        <end position="227"/>
    </location>
</feature>
<keyword evidence="3" id="KW-1185">Reference proteome</keyword>
<dbReference type="InterPro" id="IPR008523">
    <property type="entry name" value="DUF805"/>
</dbReference>
<feature type="transmembrane region" description="Helical" evidence="1">
    <location>
        <begin position="239"/>
        <end position="261"/>
    </location>
</feature>
<reference evidence="2 3" key="1">
    <citation type="submission" date="2019-10" db="EMBL/GenBank/DDBJ databases">
        <authorList>
            <person name="Dong K."/>
        </authorList>
    </citation>
    <scope>NUCLEOTIDE SEQUENCE [LARGE SCALE GENOMIC DNA]</scope>
    <source>
        <strain evidence="2 3">DSM 28960</strain>
    </source>
</reference>
<dbReference type="GO" id="GO:0005886">
    <property type="term" value="C:plasma membrane"/>
    <property type="evidence" value="ECO:0007669"/>
    <property type="project" value="TreeGrafter"/>
</dbReference>
<evidence type="ECO:0000313" key="2">
    <source>
        <dbReference type="EMBL" id="MQW39926.1"/>
    </source>
</evidence>
<feature type="transmembrane region" description="Helical" evidence="1">
    <location>
        <begin position="273"/>
        <end position="294"/>
    </location>
</feature>
<feature type="transmembrane region" description="Helical" evidence="1">
    <location>
        <begin position="169"/>
        <end position="189"/>
    </location>
</feature>
<feature type="transmembrane region" description="Helical" evidence="1">
    <location>
        <begin position="57"/>
        <end position="80"/>
    </location>
</feature>
<dbReference type="Proteomes" id="UP000439550">
    <property type="component" value="Unassembled WGS sequence"/>
</dbReference>
<protein>
    <submittedName>
        <fullName evidence="2">DUF805 domain-containing protein</fullName>
    </submittedName>
</protein>
<dbReference type="AlphaFoldDB" id="A0A7X1Z8R4"/>
<name>A0A7X1Z8R4_9LACT</name>
<dbReference type="PANTHER" id="PTHR34980:SF2">
    <property type="entry name" value="INNER MEMBRANE PROTEIN YHAH-RELATED"/>
    <property type="match status" value="1"/>
</dbReference>
<dbReference type="RefSeq" id="WP_153496589.1">
    <property type="nucleotide sequence ID" value="NZ_CBCRWP010000011.1"/>
</dbReference>